<evidence type="ECO:0000313" key="7">
    <source>
        <dbReference type="Proteomes" id="UP000283509"/>
    </source>
</evidence>
<dbReference type="SMART" id="SM01328">
    <property type="entry name" value="zf-3CxxC"/>
    <property type="match status" value="1"/>
</dbReference>
<reference evidence="6 7" key="2">
    <citation type="submission" date="2018-04" db="EMBL/GenBank/DDBJ databases">
        <authorList>
            <person name="Zhang X."/>
            <person name="Yuan J."/>
            <person name="Li F."/>
            <person name="Xiang J."/>
        </authorList>
    </citation>
    <scope>NUCLEOTIDE SEQUENCE [LARGE SCALE GENOMIC DNA]</scope>
    <source>
        <tissue evidence="6">Muscle</tissue>
    </source>
</reference>
<keyword evidence="2" id="KW-0863">Zinc-finger</keyword>
<evidence type="ECO:0000256" key="1">
    <source>
        <dbReference type="ARBA" id="ARBA00022723"/>
    </source>
</evidence>
<organism evidence="5">
    <name type="scientific">Penaeus vannamei</name>
    <name type="common">Whiteleg shrimp</name>
    <name type="synonym">Litopenaeus vannamei</name>
    <dbReference type="NCBI Taxonomy" id="6689"/>
    <lineage>
        <taxon>Eukaryota</taxon>
        <taxon>Metazoa</taxon>
        <taxon>Ecdysozoa</taxon>
        <taxon>Arthropoda</taxon>
        <taxon>Crustacea</taxon>
        <taxon>Multicrustacea</taxon>
        <taxon>Malacostraca</taxon>
        <taxon>Eumalacostraca</taxon>
        <taxon>Eucarida</taxon>
        <taxon>Decapoda</taxon>
        <taxon>Dendrobranchiata</taxon>
        <taxon>Penaeoidea</taxon>
        <taxon>Penaeidae</taxon>
        <taxon>Penaeus</taxon>
    </lineage>
</organism>
<keyword evidence="7" id="KW-1185">Reference proteome</keyword>
<dbReference type="OrthoDB" id="10038672at2759"/>
<dbReference type="Pfam" id="PF17180">
    <property type="entry name" value="Zn_ribbon_3CxxC_2"/>
    <property type="match status" value="1"/>
</dbReference>
<dbReference type="InterPro" id="IPR027377">
    <property type="entry name" value="ZAR1/RTP1-5-like_Znf-3CxxC"/>
</dbReference>
<keyword evidence="1" id="KW-0479">Metal-binding</keyword>
<dbReference type="EMBL" id="QCYY01002062">
    <property type="protein sequence ID" value="ROT73118.1"/>
    <property type="molecule type" value="Genomic_DNA"/>
</dbReference>
<name>A0A0D3QJ50_PENVA</name>
<keyword evidence="3" id="KW-0862">Zinc</keyword>
<proteinExistence type="evidence at transcript level"/>
<evidence type="ECO:0000313" key="5">
    <source>
        <dbReference type="EMBL" id="AJI42794.1"/>
    </source>
</evidence>
<evidence type="ECO:0000256" key="2">
    <source>
        <dbReference type="ARBA" id="ARBA00022771"/>
    </source>
</evidence>
<dbReference type="AlphaFoldDB" id="A0A0D3QJ50"/>
<sequence>METGNKTPYQGNRRTCGFFECGKCSKRWFSANSWANCNQRCKSCNTNVYPYKQVKHEKSEEPKKEIRPHPQEMCQKCRQLGFFCGSRYATFKS</sequence>
<dbReference type="Proteomes" id="UP000283509">
    <property type="component" value="Unassembled WGS sequence"/>
</dbReference>
<dbReference type="InterPro" id="IPR033446">
    <property type="entry name" value="ZCCHC24_Znf-3CxxC"/>
</dbReference>
<feature type="domain" description="3CxxC-type" evidence="4">
    <location>
        <begin position="14"/>
        <end position="80"/>
    </location>
</feature>
<evidence type="ECO:0000313" key="6">
    <source>
        <dbReference type="EMBL" id="ROT73118.1"/>
    </source>
</evidence>
<reference evidence="6 7" key="3">
    <citation type="submission" date="2019-01" db="EMBL/GenBank/DDBJ databases">
        <title>The decoding of complex shrimp genome reveals the adaptation for benthos swimmer, frequently molting mechanism and breeding impact on genome.</title>
        <authorList>
            <person name="Sun Y."/>
            <person name="Gao Y."/>
            <person name="Yu Y."/>
        </authorList>
    </citation>
    <scope>NUCLEOTIDE SEQUENCE [LARGE SCALE GENOMIC DNA]</scope>
    <source>
        <tissue evidence="6">Muscle</tissue>
    </source>
</reference>
<dbReference type="EMBL" id="KJ641924">
    <property type="protein sequence ID" value="AJI42794.1"/>
    <property type="molecule type" value="mRNA"/>
</dbReference>
<dbReference type="STRING" id="6689.A0A0D3QJ50"/>
<dbReference type="GO" id="GO:0008270">
    <property type="term" value="F:zinc ion binding"/>
    <property type="evidence" value="ECO:0007669"/>
    <property type="project" value="UniProtKB-KW"/>
</dbReference>
<reference evidence="5" key="1">
    <citation type="journal article" date="2015" name="Dev. Comp. Immunol.">
        <title>Laminin receptor protein is implicated in hemocyte homeostasis for the whiteleg shrimp Penaeus (Litopenaeus) vannamei.</title>
        <authorList>
            <person name="Charoensapsri W."/>
            <person name="Sangsuriya P."/>
            <person name="Lertwimol T."/>
            <person name="Gangnonngiw W."/>
            <person name="Phiwsaiya K."/>
            <person name="Senapin S."/>
        </authorList>
    </citation>
    <scope>NUCLEOTIDE SEQUENCE</scope>
</reference>
<evidence type="ECO:0000259" key="4">
    <source>
        <dbReference type="SMART" id="SM01328"/>
    </source>
</evidence>
<protein>
    <submittedName>
        <fullName evidence="5">Hemocyte homeostasis-associated protein</fullName>
    </submittedName>
</protein>
<accession>A0A0D3QJ50</accession>
<gene>
    <name evidence="5" type="primary">HHAP</name>
    <name evidence="6" type="ORF">C7M84_008434</name>
</gene>
<evidence type="ECO:0000256" key="3">
    <source>
        <dbReference type="ARBA" id="ARBA00022833"/>
    </source>
</evidence>